<dbReference type="EnsemblMetazoa" id="AMEM001960-RA">
    <property type="protein sequence ID" value="AMEM001960-PA"/>
    <property type="gene ID" value="AMEM001960"/>
</dbReference>
<reference evidence="2" key="1">
    <citation type="submission" date="2020-05" db="UniProtKB">
        <authorList>
            <consortium name="EnsemblMetazoa"/>
        </authorList>
    </citation>
    <scope>IDENTIFICATION</scope>
    <source>
        <strain evidence="2">MAF</strain>
    </source>
</reference>
<protein>
    <submittedName>
        <fullName evidence="2">Uncharacterized protein</fullName>
    </submittedName>
</protein>
<feature type="region of interest" description="Disordered" evidence="1">
    <location>
        <begin position="42"/>
        <end position="92"/>
    </location>
</feature>
<proteinExistence type="predicted"/>
<evidence type="ECO:0000313" key="2">
    <source>
        <dbReference type="EnsemblMetazoa" id="AMEM001960-PA"/>
    </source>
</evidence>
<dbReference type="VEuPathDB" id="VectorBase:AMEM001960"/>
<evidence type="ECO:0000313" key="3">
    <source>
        <dbReference type="Proteomes" id="UP000075903"/>
    </source>
</evidence>
<organism evidence="2 3">
    <name type="scientific">Anopheles merus</name>
    <name type="common">Mosquito</name>
    <dbReference type="NCBI Taxonomy" id="30066"/>
    <lineage>
        <taxon>Eukaryota</taxon>
        <taxon>Metazoa</taxon>
        <taxon>Ecdysozoa</taxon>
        <taxon>Arthropoda</taxon>
        <taxon>Hexapoda</taxon>
        <taxon>Insecta</taxon>
        <taxon>Pterygota</taxon>
        <taxon>Neoptera</taxon>
        <taxon>Endopterygota</taxon>
        <taxon>Diptera</taxon>
        <taxon>Nematocera</taxon>
        <taxon>Culicoidea</taxon>
        <taxon>Culicidae</taxon>
        <taxon>Anophelinae</taxon>
        <taxon>Anopheles</taxon>
    </lineage>
</organism>
<dbReference type="AlphaFoldDB" id="A0A182UQN9"/>
<keyword evidence="3" id="KW-1185">Reference proteome</keyword>
<sequence>MFGVSAGVRRPFGEGARFPKAPIAYRIKRYCDCATSVYTPGTPGLAHPSPKLTMPATRPPAHSNAPPESPWQASRPGASAHSMPSVSRLPNTALHVPKSLITTLMRSRFGLVALDCSSVTPQPAKLQRSP</sequence>
<name>A0A182UQN9_ANOME</name>
<evidence type="ECO:0000256" key="1">
    <source>
        <dbReference type="SAM" id="MobiDB-lite"/>
    </source>
</evidence>
<accession>A0A182UQN9</accession>
<dbReference type="Proteomes" id="UP000075903">
    <property type="component" value="Unassembled WGS sequence"/>
</dbReference>